<keyword evidence="3" id="KW-1185">Reference proteome</keyword>
<keyword evidence="1" id="KW-0812">Transmembrane</keyword>
<proteinExistence type="predicted"/>
<comment type="caution">
    <text evidence="2">The sequence shown here is derived from an EMBL/GenBank/DDBJ whole genome shotgun (WGS) entry which is preliminary data.</text>
</comment>
<gene>
    <name evidence="2" type="ORF">GCM10022255_006630</name>
</gene>
<evidence type="ECO:0000313" key="2">
    <source>
        <dbReference type="EMBL" id="GAA4244260.1"/>
    </source>
</evidence>
<evidence type="ECO:0000256" key="1">
    <source>
        <dbReference type="SAM" id="Phobius"/>
    </source>
</evidence>
<dbReference type="Proteomes" id="UP001500620">
    <property type="component" value="Unassembled WGS sequence"/>
</dbReference>
<dbReference type="RefSeq" id="WP_345120948.1">
    <property type="nucleotide sequence ID" value="NZ_BAABAT010000001.1"/>
</dbReference>
<feature type="transmembrane region" description="Helical" evidence="1">
    <location>
        <begin position="20"/>
        <end position="41"/>
    </location>
</feature>
<keyword evidence="1" id="KW-0472">Membrane</keyword>
<protein>
    <submittedName>
        <fullName evidence="2">Uncharacterized protein</fullName>
    </submittedName>
</protein>
<keyword evidence="1" id="KW-1133">Transmembrane helix</keyword>
<name>A0ABP8CXK7_9ACTN</name>
<organism evidence="2 3">
    <name type="scientific">Dactylosporangium darangshiense</name>
    <dbReference type="NCBI Taxonomy" id="579108"/>
    <lineage>
        <taxon>Bacteria</taxon>
        <taxon>Bacillati</taxon>
        <taxon>Actinomycetota</taxon>
        <taxon>Actinomycetes</taxon>
        <taxon>Micromonosporales</taxon>
        <taxon>Micromonosporaceae</taxon>
        <taxon>Dactylosporangium</taxon>
    </lineage>
</organism>
<reference evidence="3" key="1">
    <citation type="journal article" date="2019" name="Int. J. Syst. Evol. Microbiol.">
        <title>The Global Catalogue of Microorganisms (GCM) 10K type strain sequencing project: providing services to taxonomists for standard genome sequencing and annotation.</title>
        <authorList>
            <consortium name="The Broad Institute Genomics Platform"/>
            <consortium name="The Broad Institute Genome Sequencing Center for Infectious Disease"/>
            <person name="Wu L."/>
            <person name="Ma J."/>
        </authorList>
    </citation>
    <scope>NUCLEOTIDE SEQUENCE [LARGE SCALE GENOMIC DNA]</scope>
    <source>
        <strain evidence="3">JCM 17441</strain>
    </source>
</reference>
<evidence type="ECO:0000313" key="3">
    <source>
        <dbReference type="Proteomes" id="UP001500620"/>
    </source>
</evidence>
<accession>A0ABP8CXK7</accession>
<sequence length="49" mass="5267">MEFVLADAAPSPSFMAGTAVVLALGCLVFVAALVVLIVWLVRRTKNSRY</sequence>
<dbReference type="EMBL" id="BAABAT010000001">
    <property type="protein sequence ID" value="GAA4244260.1"/>
    <property type="molecule type" value="Genomic_DNA"/>
</dbReference>